<gene>
    <name evidence="1" type="primary">AREGB</name>
</gene>
<reference evidence="1" key="1">
    <citation type="submission" date="2016-05" db="EMBL/GenBank/DDBJ databases">
        <authorList>
            <person name="Lavstsen T."/>
            <person name="Jespersen J.S."/>
        </authorList>
    </citation>
    <scope>NUCLEOTIDE SEQUENCE</scope>
    <source>
        <tissue evidence="1">Brain</tissue>
    </source>
</reference>
<protein>
    <submittedName>
        <fullName evidence="1">Amphiregulin B</fullName>
    </submittedName>
</protein>
<dbReference type="AlphaFoldDB" id="A0A1A7ZB15"/>
<reference evidence="1" key="2">
    <citation type="submission" date="2016-06" db="EMBL/GenBank/DDBJ databases">
        <title>The genome of a short-lived fish provides insights into sex chromosome evolution and the genetic control of aging.</title>
        <authorList>
            <person name="Reichwald K."/>
            <person name="Felder M."/>
            <person name="Petzold A."/>
            <person name="Koch P."/>
            <person name="Groth M."/>
            <person name="Platzer M."/>
        </authorList>
    </citation>
    <scope>NUCLEOTIDE SEQUENCE</scope>
    <source>
        <tissue evidence="1">Brain</tissue>
    </source>
</reference>
<proteinExistence type="predicted"/>
<feature type="non-terminal residue" evidence="1">
    <location>
        <position position="34"/>
    </location>
</feature>
<sequence>SSVVTGLIKTSWHPTLERGRSRRNYRNPSVTWWC</sequence>
<name>A0A1A7ZB15_NOTFU</name>
<evidence type="ECO:0000313" key="1">
    <source>
        <dbReference type="EMBL" id="SBP39809.1"/>
    </source>
</evidence>
<dbReference type="EMBL" id="HADY01001324">
    <property type="protein sequence ID" value="SBP39809.1"/>
    <property type="molecule type" value="Transcribed_RNA"/>
</dbReference>
<organism evidence="1">
    <name type="scientific">Nothobranchius furzeri</name>
    <name type="common">Turquoise killifish</name>
    <dbReference type="NCBI Taxonomy" id="105023"/>
    <lineage>
        <taxon>Eukaryota</taxon>
        <taxon>Metazoa</taxon>
        <taxon>Chordata</taxon>
        <taxon>Craniata</taxon>
        <taxon>Vertebrata</taxon>
        <taxon>Euteleostomi</taxon>
        <taxon>Actinopterygii</taxon>
        <taxon>Neopterygii</taxon>
        <taxon>Teleostei</taxon>
        <taxon>Neoteleostei</taxon>
        <taxon>Acanthomorphata</taxon>
        <taxon>Ovalentaria</taxon>
        <taxon>Atherinomorphae</taxon>
        <taxon>Cyprinodontiformes</taxon>
        <taxon>Nothobranchiidae</taxon>
        <taxon>Nothobranchius</taxon>
    </lineage>
</organism>
<feature type="non-terminal residue" evidence="1">
    <location>
        <position position="1"/>
    </location>
</feature>
<accession>A0A1A7ZB15</accession>